<comment type="caution">
    <text evidence="1">The sequence shown here is derived from an EMBL/GenBank/DDBJ whole genome shotgun (WGS) entry which is preliminary data.</text>
</comment>
<evidence type="ECO:0000313" key="1">
    <source>
        <dbReference type="EMBL" id="CAG8725850.1"/>
    </source>
</evidence>
<accession>A0A9N9NDW2</accession>
<dbReference type="Proteomes" id="UP000789396">
    <property type="component" value="Unassembled WGS sequence"/>
</dbReference>
<dbReference type="AlphaFoldDB" id="A0A9N9NDW2"/>
<evidence type="ECO:0000313" key="2">
    <source>
        <dbReference type="Proteomes" id="UP000789396"/>
    </source>
</evidence>
<dbReference type="EMBL" id="CAJVPZ010026524">
    <property type="protein sequence ID" value="CAG8725850.1"/>
    <property type="molecule type" value="Genomic_DNA"/>
</dbReference>
<keyword evidence="2" id="KW-1185">Reference proteome</keyword>
<feature type="non-terminal residue" evidence="1">
    <location>
        <position position="1"/>
    </location>
</feature>
<proteinExistence type="predicted"/>
<organism evidence="1 2">
    <name type="scientific">Racocetra fulgida</name>
    <dbReference type="NCBI Taxonomy" id="60492"/>
    <lineage>
        <taxon>Eukaryota</taxon>
        <taxon>Fungi</taxon>
        <taxon>Fungi incertae sedis</taxon>
        <taxon>Mucoromycota</taxon>
        <taxon>Glomeromycotina</taxon>
        <taxon>Glomeromycetes</taxon>
        <taxon>Diversisporales</taxon>
        <taxon>Gigasporaceae</taxon>
        <taxon>Racocetra</taxon>
    </lineage>
</organism>
<reference evidence="1" key="1">
    <citation type="submission" date="2021-06" db="EMBL/GenBank/DDBJ databases">
        <authorList>
            <person name="Kallberg Y."/>
            <person name="Tangrot J."/>
            <person name="Rosling A."/>
        </authorList>
    </citation>
    <scope>NUCLEOTIDE SEQUENCE</scope>
    <source>
        <strain evidence="1">IN212</strain>
    </source>
</reference>
<name>A0A9N9NDW2_9GLOM</name>
<dbReference type="OrthoDB" id="2432050at2759"/>
<sequence>PKKLKQKQESVCRVQDEGHIFRDTYSNLVAIKSHLPRIWTIYERRKQITQDMAKPDITEVDIIENVIHLVEKCGYRSVIDILKFIMPKLIEKKFLIFQILVLEFLGMDVI</sequence>
<protein>
    <submittedName>
        <fullName evidence="1">382_t:CDS:1</fullName>
    </submittedName>
</protein>
<gene>
    <name evidence="1" type="ORF">RFULGI_LOCUS11778</name>
</gene>